<dbReference type="CDD" id="cd00093">
    <property type="entry name" value="HTH_XRE"/>
    <property type="match status" value="1"/>
</dbReference>
<gene>
    <name evidence="3" type="ORF">I6N95_25120</name>
</gene>
<dbReference type="PANTHER" id="PTHR46797:SF1">
    <property type="entry name" value="METHYLPHOSPHONATE SYNTHASE"/>
    <property type="match status" value="1"/>
</dbReference>
<organism evidence="3 4">
    <name type="scientific">Vagococcus allomyrinae</name>
    <dbReference type="NCBI Taxonomy" id="2794353"/>
    <lineage>
        <taxon>Bacteria</taxon>
        <taxon>Bacillati</taxon>
        <taxon>Bacillota</taxon>
        <taxon>Bacilli</taxon>
        <taxon>Lactobacillales</taxon>
        <taxon>Enterococcaceae</taxon>
        <taxon>Vagococcus</taxon>
    </lineage>
</organism>
<dbReference type="Proteomes" id="UP000674938">
    <property type="component" value="Unassembled WGS sequence"/>
</dbReference>
<evidence type="ECO:0000256" key="1">
    <source>
        <dbReference type="ARBA" id="ARBA00023125"/>
    </source>
</evidence>
<evidence type="ECO:0000313" key="3">
    <source>
        <dbReference type="EMBL" id="MBP1044294.1"/>
    </source>
</evidence>
<dbReference type="AlphaFoldDB" id="A0A940SXN1"/>
<keyword evidence="1" id="KW-0238">DNA-binding</keyword>
<dbReference type="SUPFAM" id="SSF47413">
    <property type="entry name" value="lambda repressor-like DNA-binding domains"/>
    <property type="match status" value="1"/>
</dbReference>
<dbReference type="EMBL" id="JAEEGA010000024">
    <property type="protein sequence ID" value="MBP1044294.1"/>
    <property type="molecule type" value="Genomic_DNA"/>
</dbReference>
<name>A0A940SXN1_9ENTE</name>
<accession>A0A940SXN1</accession>
<dbReference type="SMART" id="SM00530">
    <property type="entry name" value="HTH_XRE"/>
    <property type="match status" value="1"/>
</dbReference>
<dbReference type="RefSeq" id="WP_209532652.1">
    <property type="nucleotide sequence ID" value="NZ_JAEEGA010000024.1"/>
</dbReference>
<protein>
    <submittedName>
        <fullName evidence="3">Helix-turn-helix transcriptional regulator</fullName>
    </submittedName>
</protein>
<feature type="domain" description="HTH cro/C1-type" evidence="2">
    <location>
        <begin position="9"/>
        <end position="62"/>
    </location>
</feature>
<comment type="caution">
    <text evidence="3">The sequence shown here is derived from an EMBL/GenBank/DDBJ whole genome shotgun (WGS) entry which is preliminary data.</text>
</comment>
<evidence type="ECO:0000259" key="2">
    <source>
        <dbReference type="PROSITE" id="PS50943"/>
    </source>
</evidence>
<dbReference type="GO" id="GO:0003677">
    <property type="term" value="F:DNA binding"/>
    <property type="evidence" value="ECO:0007669"/>
    <property type="project" value="UniProtKB-KW"/>
</dbReference>
<dbReference type="Pfam" id="PF01381">
    <property type="entry name" value="HTH_3"/>
    <property type="match status" value="1"/>
</dbReference>
<dbReference type="GO" id="GO:0005829">
    <property type="term" value="C:cytosol"/>
    <property type="evidence" value="ECO:0007669"/>
    <property type="project" value="TreeGrafter"/>
</dbReference>
<dbReference type="Gene3D" id="1.25.40.10">
    <property type="entry name" value="Tetratricopeptide repeat domain"/>
    <property type="match status" value="1"/>
</dbReference>
<keyword evidence="4" id="KW-1185">Reference proteome</keyword>
<dbReference type="SUPFAM" id="SSF48452">
    <property type="entry name" value="TPR-like"/>
    <property type="match status" value="1"/>
</dbReference>
<evidence type="ECO:0000313" key="4">
    <source>
        <dbReference type="Proteomes" id="UP000674938"/>
    </source>
</evidence>
<dbReference type="InterPro" id="IPR011990">
    <property type="entry name" value="TPR-like_helical_dom_sf"/>
</dbReference>
<dbReference type="PANTHER" id="PTHR46797">
    <property type="entry name" value="HTH-TYPE TRANSCRIPTIONAL REGULATOR"/>
    <property type="match status" value="1"/>
</dbReference>
<proteinExistence type="predicted"/>
<dbReference type="GO" id="GO:0003700">
    <property type="term" value="F:DNA-binding transcription factor activity"/>
    <property type="evidence" value="ECO:0007669"/>
    <property type="project" value="TreeGrafter"/>
</dbReference>
<dbReference type="InterPro" id="IPR050807">
    <property type="entry name" value="TransReg_Diox_bact_type"/>
</dbReference>
<dbReference type="PROSITE" id="PS50943">
    <property type="entry name" value="HTH_CROC1"/>
    <property type="match status" value="1"/>
</dbReference>
<reference evidence="3" key="1">
    <citation type="submission" date="2020-12" db="EMBL/GenBank/DDBJ databases">
        <title>Vagococcus allomyrinae sp. nov. and Enterococcus lavae sp. nov., isolated from the larvae of Allomyrina dichotoma.</title>
        <authorList>
            <person name="Lee S.D."/>
        </authorList>
    </citation>
    <scope>NUCLEOTIDE SEQUENCE</scope>
    <source>
        <strain evidence="3">BWB3-3</strain>
    </source>
</reference>
<dbReference type="InterPro" id="IPR010982">
    <property type="entry name" value="Lambda_DNA-bd_dom_sf"/>
</dbReference>
<dbReference type="InterPro" id="IPR001387">
    <property type="entry name" value="Cro/C1-type_HTH"/>
</dbReference>
<sequence length="435" mass="51537">MEKFLGIKIRSLRTSMGISQSKLAQGLISNSYLSNIEKGRKIPSFEILHELASRLDTTDTIFYEDKNLELKTEQLLVFEKCFDYIKRGNIDDYHKTLDLVNYYKLVNLEFCFIYDALVTIADYRLFEQEGGHREDEINILLEEIDTLEVSELLSELLLYLQIVRSVFNEDFPKAGMWYHEYGSLLLKKEAIDDYIVAEMNSLVNYLNCNKLDSAYEIANNLEYFIMENEEKLGKAKYSLYALSYYRGFIYKNLNLHFQSLKAFAKMDDSMIRRDEQGHYHFILSLIERGNIYESIDSTLAASYYEDAYIEFCKYSQNEESWYWYGEPLSRLFLYYCKVKDFEKSEFLLKKSEKVNLSQYDDQAYLLYGKSLYEEYLGNRQKQVDYLEQALILQKLSKTKLLIRTICLKLSNVHYNSSQYKKAHYYLVYCVENASL</sequence>